<gene>
    <name evidence="3" type="ORF">UFOPK1808_00549</name>
</gene>
<feature type="transmembrane region" description="Helical" evidence="1">
    <location>
        <begin position="158"/>
        <end position="178"/>
    </location>
</feature>
<dbReference type="EMBL" id="CAEZUL010000045">
    <property type="protein sequence ID" value="CAB4597689.1"/>
    <property type="molecule type" value="Genomic_DNA"/>
</dbReference>
<dbReference type="InterPro" id="IPR036938">
    <property type="entry name" value="PAP2/HPO_sf"/>
</dbReference>
<feature type="transmembrane region" description="Helical" evidence="1">
    <location>
        <begin position="51"/>
        <end position="75"/>
    </location>
</feature>
<dbReference type="SUPFAM" id="SSF48317">
    <property type="entry name" value="Acid phosphatase/Vanadium-dependent haloperoxidase"/>
    <property type="match status" value="1"/>
</dbReference>
<protein>
    <submittedName>
        <fullName evidence="3">Unannotated protein</fullName>
    </submittedName>
</protein>
<sequence>MLTPRRLTAYIASISVILAVLVQQVVGWGGLSHFDRTALETARDINANRDIFSVTVMFGLRGIILTICLPILGFLSWRRKSWFPIGGFILVLLFETGIAGAIKMSVGRIFPYQLRDYFDLMRIDSGQMAFPSGHAANALALWGYTAWYLTLNNKKWRTVAYTIVGIGCIVVGISSWLIRTHWPTDLFAGYAVGAIALLTVTCSMRALNVNLSATSRR</sequence>
<feature type="transmembrane region" description="Helical" evidence="1">
    <location>
        <begin position="87"/>
        <end position="110"/>
    </location>
</feature>
<name>A0A6J6GCY1_9ZZZZ</name>
<feature type="transmembrane region" description="Helical" evidence="1">
    <location>
        <begin position="7"/>
        <end position="31"/>
    </location>
</feature>
<keyword evidence="1" id="KW-0812">Transmembrane</keyword>
<keyword evidence="1" id="KW-1133">Transmembrane helix</keyword>
<evidence type="ECO:0000259" key="2">
    <source>
        <dbReference type="SMART" id="SM00014"/>
    </source>
</evidence>
<dbReference type="Gene3D" id="1.20.144.10">
    <property type="entry name" value="Phosphatidic acid phosphatase type 2/haloperoxidase"/>
    <property type="match status" value="1"/>
</dbReference>
<accession>A0A6J6GCY1</accession>
<feature type="domain" description="Phosphatidic acid phosphatase type 2/haloperoxidase" evidence="2">
    <location>
        <begin position="85"/>
        <end position="201"/>
    </location>
</feature>
<feature type="transmembrane region" description="Helical" evidence="1">
    <location>
        <begin position="130"/>
        <end position="151"/>
    </location>
</feature>
<proteinExistence type="predicted"/>
<dbReference type="AlphaFoldDB" id="A0A6J6GCY1"/>
<evidence type="ECO:0000313" key="3">
    <source>
        <dbReference type="EMBL" id="CAB4597689.1"/>
    </source>
</evidence>
<dbReference type="Pfam" id="PF01569">
    <property type="entry name" value="PAP2"/>
    <property type="match status" value="1"/>
</dbReference>
<reference evidence="3" key="1">
    <citation type="submission" date="2020-05" db="EMBL/GenBank/DDBJ databases">
        <authorList>
            <person name="Chiriac C."/>
            <person name="Salcher M."/>
            <person name="Ghai R."/>
            <person name="Kavagutti S V."/>
        </authorList>
    </citation>
    <scope>NUCLEOTIDE SEQUENCE</scope>
</reference>
<keyword evidence="1" id="KW-0472">Membrane</keyword>
<evidence type="ECO:0000256" key="1">
    <source>
        <dbReference type="SAM" id="Phobius"/>
    </source>
</evidence>
<dbReference type="InterPro" id="IPR000326">
    <property type="entry name" value="PAP2/HPO"/>
</dbReference>
<feature type="transmembrane region" description="Helical" evidence="1">
    <location>
        <begin position="190"/>
        <end position="207"/>
    </location>
</feature>
<organism evidence="3">
    <name type="scientific">freshwater metagenome</name>
    <dbReference type="NCBI Taxonomy" id="449393"/>
    <lineage>
        <taxon>unclassified sequences</taxon>
        <taxon>metagenomes</taxon>
        <taxon>ecological metagenomes</taxon>
    </lineage>
</organism>
<dbReference type="SMART" id="SM00014">
    <property type="entry name" value="acidPPc"/>
    <property type="match status" value="1"/>
</dbReference>